<proteinExistence type="predicted"/>
<dbReference type="Gene3D" id="2.30.30.90">
    <property type="match status" value="1"/>
</dbReference>
<dbReference type="Proteomes" id="UP000308891">
    <property type="component" value="Unassembled WGS sequence"/>
</dbReference>
<dbReference type="InterPro" id="IPR038157">
    <property type="entry name" value="FeoA_core_dom"/>
</dbReference>
<organism evidence="3 4">
    <name type="scientific">Crenobacter intestini</name>
    <dbReference type="NCBI Taxonomy" id="2563443"/>
    <lineage>
        <taxon>Bacteria</taxon>
        <taxon>Pseudomonadati</taxon>
        <taxon>Pseudomonadota</taxon>
        <taxon>Betaproteobacteria</taxon>
        <taxon>Neisseriales</taxon>
        <taxon>Neisseriaceae</taxon>
        <taxon>Crenobacter</taxon>
    </lineage>
</organism>
<dbReference type="SUPFAM" id="SSF50037">
    <property type="entry name" value="C-terminal domain of transcriptional repressors"/>
    <property type="match status" value="1"/>
</dbReference>
<evidence type="ECO:0000259" key="2">
    <source>
        <dbReference type="SMART" id="SM00899"/>
    </source>
</evidence>
<gene>
    <name evidence="3" type="ORF">E5K04_10735</name>
</gene>
<evidence type="ECO:0000256" key="1">
    <source>
        <dbReference type="ARBA" id="ARBA00023004"/>
    </source>
</evidence>
<evidence type="ECO:0000313" key="3">
    <source>
        <dbReference type="EMBL" id="TIC81387.1"/>
    </source>
</evidence>
<evidence type="ECO:0000313" key="4">
    <source>
        <dbReference type="Proteomes" id="UP000308891"/>
    </source>
</evidence>
<dbReference type="AlphaFoldDB" id="A0A4T0URP1"/>
<sequence length="75" mass="8317">MTLDRLRAGTRGIVTRLDLDDDTLRRVAAFGLRPGQTVHLARRAAFGGPLMLEVGTTQFLLRGSLARRIEVDQRA</sequence>
<dbReference type="OrthoDB" id="559009at2"/>
<comment type="caution">
    <text evidence="3">The sequence shown here is derived from an EMBL/GenBank/DDBJ whole genome shotgun (WGS) entry which is preliminary data.</text>
</comment>
<name>A0A4T0URP1_9NEIS</name>
<keyword evidence="1" id="KW-0408">Iron</keyword>
<dbReference type="Pfam" id="PF04023">
    <property type="entry name" value="FeoA"/>
    <property type="match status" value="1"/>
</dbReference>
<dbReference type="PANTHER" id="PTHR42954">
    <property type="entry name" value="FE(2+) TRANSPORT PROTEIN A"/>
    <property type="match status" value="1"/>
</dbReference>
<keyword evidence="4" id="KW-1185">Reference proteome</keyword>
<dbReference type="RefSeq" id="WP_136553882.1">
    <property type="nucleotide sequence ID" value="NZ_STGJ01000011.1"/>
</dbReference>
<dbReference type="EMBL" id="STGJ01000011">
    <property type="protein sequence ID" value="TIC81387.1"/>
    <property type="molecule type" value="Genomic_DNA"/>
</dbReference>
<dbReference type="InterPro" id="IPR007167">
    <property type="entry name" value="Fe-transptr_FeoA-like"/>
</dbReference>
<dbReference type="InterPro" id="IPR052713">
    <property type="entry name" value="FeoA"/>
</dbReference>
<dbReference type="InterPro" id="IPR008988">
    <property type="entry name" value="Transcriptional_repressor_C"/>
</dbReference>
<protein>
    <submittedName>
        <fullName evidence="3">Ferrous iron transport protein A</fullName>
    </submittedName>
</protein>
<dbReference type="PANTHER" id="PTHR42954:SF2">
    <property type="entry name" value="FE(2+) TRANSPORT PROTEIN A"/>
    <property type="match status" value="1"/>
</dbReference>
<reference evidence="3 4" key="1">
    <citation type="submission" date="2019-04" db="EMBL/GenBank/DDBJ databases">
        <title>Crenobacter sp. nov.</title>
        <authorList>
            <person name="Shi S."/>
        </authorList>
    </citation>
    <scope>NUCLEOTIDE SEQUENCE [LARGE SCALE GENOMIC DNA]</scope>
    <source>
        <strain evidence="3 4">GY 70310</strain>
    </source>
</reference>
<feature type="domain" description="Ferrous iron transporter FeoA-like" evidence="2">
    <location>
        <begin position="1"/>
        <end position="73"/>
    </location>
</feature>
<dbReference type="GO" id="GO:0046914">
    <property type="term" value="F:transition metal ion binding"/>
    <property type="evidence" value="ECO:0007669"/>
    <property type="project" value="InterPro"/>
</dbReference>
<dbReference type="SMART" id="SM00899">
    <property type="entry name" value="FeoA"/>
    <property type="match status" value="1"/>
</dbReference>
<accession>A0A4T0URP1</accession>